<dbReference type="Proteomes" id="UP000298493">
    <property type="component" value="Unassembled WGS sequence"/>
</dbReference>
<comment type="caution">
    <text evidence="2">The sequence shown here is derived from an EMBL/GenBank/DDBJ whole genome shotgun (WGS) entry which is preliminary data.</text>
</comment>
<dbReference type="AlphaFoldDB" id="A0A4Z1P9E2"/>
<accession>A0A4Z1P9E2</accession>
<feature type="compositionally biased region" description="Basic and acidic residues" evidence="1">
    <location>
        <begin position="188"/>
        <end position="223"/>
    </location>
</feature>
<feature type="compositionally biased region" description="Basic residues" evidence="1">
    <location>
        <begin position="168"/>
        <end position="186"/>
    </location>
</feature>
<evidence type="ECO:0000256" key="1">
    <source>
        <dbReference type="SAM" id="MobiDB-lite"/>
    </source>
</evidence>
<protein>
    <submittedName>
        <fullName evidence="2">Uncharacterized protein</fullName>
    </submittedName>
</protein>
<organism evidence="2 3">
    <name type="scientific">Venturia nashicola</name>
    <dbReference type="NCBI Taxonomy" id="86259"/>
    <lineage>
        <taxon>Eukaryota</taxon>
        <taxon>Fungi</taxon>
        <taxon>Dikarya</taxon>
        <taxon>Ascomycota</taxon>
        <taxon>Pezizomycotina</taxon>
        <taxon>Dothideomycetes</taxon>
        <taxon>Pleosporomycetidae</taxon>
        <taxon>Venturiales</taxon>
        <taxon>Venturiaceae</taxon>
        <taxon>Venturia</taxon>
    </lineage>
</organism>
<name>A0A4Z1P9E2_9PEZI</name>
<gene>
    <name evidence="2" type="ORF">E6O75_ATG02913</name>
</gene>
<reference evidence="2 3" key="1">
    <citation type="submission" date="2019-04" db="EMBL/GenBank/DDBJ databases">
        <title>High contiguity whole genome sequence and gene annotation resource for two Venturia nashicola isolates.</title>
        <authorList>
            <person name="Prokchorchik M."/>
            <person name="Won K."/>
            <person name="Lee Y."/>
            <person name="Choi E.D."/>
            <person name="Segonzac C."/>
            <person name="Sohn K.H."/>
        </authorList>
    </citation>
    <scope>NUCLEOTIDE SEQUENCE [LARGE SCALE GENOMIC DNA]</scope>
    <source>
        <strain evidence="2 3">PRI2</strain>
    </source>
</reference>
<sequence>MIFGLSPMTMDAPDADRGQWGLSFGRSGLLAVKSVLHLSIHSSLQTGRMGQRSSDTAKCGLSIEIIKASNIRAKRQRAELWYGGMPLSRYYDQYDAENEIKEQDTIADHRCGGGAAVSGRDKEDEADAKREERFGSPISAIPPPNTSSPAPAFSDSARPPIMLTSSRNNHRRRQINPRIKKPRNHIQKNIDDKEMEAERREVEEELRREAETEAERREAEAEALRKDAVVEVLRRESDADVLVHLKRPSLQVETRA</sequence>
<proteinExistence type="predicted"/>
<evidence type="ECO:0000313" key="3">
    <source>
        <dbReference type="Proteomes" id="UP000298493"/>
    </source>
</evidence>
<dbReference type="EMBL" id="SNSC02000005">
    <property type="protein sequence ID" value="TID24548.1"/>
    <property type="molecule type" value="Genomic_DNA"/>
</dbReference>
<evidence type="ECO:0000313" key="2">
    <source>
        <dbReference type="EMBL" id="TID24548.1"/>
    </source>
</evidence>
<keyword evidence="3" id="KW-1185">Reference proteome</keyword>
<feature type="region of interest" description="Disordered" evidence="1">
    <location>
        <begin position="105"/>
        <end position="223"/>
    </location>
</feature>
<feature type="compositionally biased region" description="Basic and acidic residues" evidence="1">
    <location>
        <begin position="119"/>
        <end position="134"/>
    </location>
</feature>